<dbReference type="GO" id="GO:1901605">
    <property type="term" value="P:alpha-amino acid metabolic process"/>
    <property type="evidence" value="ECO:0007669"/>
    <property type="project" value="TreeGrafter"/>
</dbReference>
<proteinExistence type="predicted"/>
<evidence type="ECO:0000256" key="2">
    <source>
        <dbReference type="ARBA" id="ARBA00022576"/>
    </source>
</evidence>
<dbReference type="PANTHER" id="PTHR42790">
    <property type="entry name" value="AMINOTRANSFERASE"/>
    <property type="match status" value="1"/>
</dbReference>
<dbReference type="EMBL" id="HBUF01052840">
    <property type="protein sequence ID" value="CAG6622578.1"/>
    <property type="molecule type" value="Transcribed_RNA"/>
</dbReference>
<comment type="cofactor">
    <cofactor evidence="1">
        <name>pyridoxal 5'-phosphate</name>
        <dbReference type="ChEBI" id="CHEBI:597326"/>
    </cofactor>
</comment>
<dbReference type="InterPro" id="IPR050859">
    <property type="entry name" value="Class-I_PLP-dep_aminotransf"/>
</dbReference>
<name>A0A8D8ME81_9HEMI</name>
<dbReference type="Gene3D" id="3.40.640.10">
    <property type="entry name" value="Type I PLP-dependent aspartate aminotransferase-like (Major domain)"/>
    <property type="match status" value="1"/>
</dbReference>
<evidence type="ECO:0000256" key="3">
    <source>
        <dbReference type="ARBA" id="ARBA00022679"/>
    </source>
</evidence>
<dbReference type="InterPro" id="IPR004839">
    <property type="entry name" value="Aminotransferase_I/II_large"/>
</dbReference>
<dbReference type="EMBL" id="HBUF01052839">
    <property type="protein sequence ID" value="CAG6622577.1"/>
    <property type="molecule type" value="Transcribed_RNA"/>
</dbReference>
<keyword evidence="4" id="KW-0663">Pyridoxal phosphate</keyword>
<keyword evidence="2 6" id="KW-0032">Aminotransferase</keyword>
<accession>A0A8D8ME81</accession>
<evidence type="ECO:0000256" key="4">
    <source>
        <dbReference type="ARBA" id="ARBA00022898"/>
    </source>
</evidence>
<dbReference type="InterPro" id="IPR015421">
    <property type="entry name" value="PyrdxlP-dep_Trfase_major"/>
</dbReference>
<dbReference type="PANTHER" id="PTHR42790:SF19">
    <property type="entry name" value="KYNURENINE_ALPHA-AMINOADIPATE AMINOTRANSFERASE, MITOCHONDRIAL"/>
    <property type="match status" value="1"/>
</dbReference>
<dbReference type="Pfam" id="PF00155">
    <property type="entry name" value="Aminotran_1_2"/>
    <property type="match status" value="1"/>
</dbReference>
<keyword evidence="3 6" id="KW-0808">Transferase</keyword>
<dbReference type="GO" id="GO:0030170">
    <property type="term" value="F:pyridoxal phosphate binding"/>
    <property type="evidence" value="ECO:0007669"/>
    <property type="project" value="InterPro"/>
</dbReference>
<dbReference type="InterPro" id="IPR015424">
    <property type="entry name" value="PyrdxlP-dep_Trfase"/>
</dbReference>
<feature type="domain" description="Aminotransferase class I/classII large" evidence="5">
    <location>
        <begin position="146"/>
        <end position="354"/>
    </location>
</feature>
<organism evidence="6">
    <name type="scientific">Cacopsylla melanoneura</name>
    <dbReference type="NCBI Taxonomy" id="428564"/>
    <lineage>
        <taxon>Eukaryota</taxon>
        <taxon>Metazoa</taxon>
        <taxon>Ecdysozoa</taxon>
        <taxon>Arthropoda</taxon>
        <taxon>Hexapoda</taxon>
        <taxon>Insecta</taxon>
        <taxon>Pterygota</taxon>
        <taxon>Neoptera</taxon>
        <taxon>Paraneoptera</taxon>
        <taxon>Hemiptera</taxon>
        <taxon>Sternorrhyncha</taxon>
        <taxon>Psylloidea</taxon>
        <taxon>Psyllidae</taxon>
        <taxon>Psyllinae</taxon>
        <taxon>Cacopsylla</taxon>
    </lineage>
</organism>
<evidence type="ECO:0000256" key="1">
    <source>
        <dbReference type="ARBA" id="ARBA00001933"/>
    </source>
</evidence>
<sequence>MAVALSRKLGRQVKEALKTVEVFINSTQPTQDSTNWDKIRVKLNELNMNLNEIIKKLDQDIATDGRGGDDNVKTSGVIADYRMFMTRVSKNRNPSALRELATLYYSMPDSLFLGVGTPNSDLYPFESVLVNLKDGTTLEMSGERLKMVLSYLPSAGYGPLQTLFKDFQDKFHGLQDWDVKDVLVTSGAQEGTALTINMLLGLGDPLLVQNPVYPGFAEIIRPMEVDAIPVNVDGDGMIPEHLIQVLEERSNLRDKAMPKAIYINPTASNPTGTLLTDDRKKQIYRIAQQYDLIILEDDPYYFVHFRDRDPVSFLSMDTDHRVIRFDSFSKTLSAGLRLGYVTAPKPFIDRINLHMQVTTMHASGISQLVIHELLLQWGYELVPCFSFYINSVCFSS</sequence>
<protein>
    <submittedName>
        <fullName evidence="6">Kynurenine/alpha-aminoadipate aminotransferase, mitochondrial</fullName>
    </submittedName>
</protein>
<dbReference type="CDD" id="cd00609">
    <property type="entry name" value="AAT_like"/>
    <property type="match status" value="1"/>
</dbReference>
<evidence type="ECO:0000313" key="6">
    <source>
        <dbReference type="EMBL" id="CAG6622577.1"/>
    </source>
</evidence>
<reference evidence="6" key="1">
    <citation type="submission" date="2021-05" db="EMBL/GenBank/DDBJ databases">
        <authorList>
            <person name="Alioto T."/>
            <person name="Alioto T."/>
            <person name="Gomez Garrido J."/>
        </authorList>
    </citation>
    <scope>NUCLEOTIDE SEQUENCE</scope>
</reference>
<evidence type="ECO:0000259" key="5">
    <source>
        <dbReference type="Pfam" id="PF00155"/>
    </source>
</evidence>
<dbReference type="SUPFAM" id="SSF53383">
    <property type="entry name" value="PLP-dependent transferases"/>
    <property type="match status" value="1"/>
</dbReference>
<dbReference type="GO" id="GO:0016212">
    <property type="term" value="F:kynurenine-oxoglutarate transaminase activity"/>
    <property type="evidence" value="ECO:0007669"/>
    <property type="project" value="TreeGrafter"/>
</dbReference>
<dbReference type="AlphaFoldDB" id="A0A8D8ME81"/>